<gene>
    <name evidence="6" type="ORF">GCM10025751_14480</name>
</gene>
<proteinExistence type="inferred from homology"/>
<evidence type="ECO:0000256" key="4">
    <source>
        <dbReference type="ARBA" id="ARBA00022840"/>
    </source>
</evidence>
<dbReference type="InterPro" id="IPR050319">
    <property type="entry name" value="ABC_transp_ATP-bind"/>
</dbReference>
<dbReference type="GeneID" id="68612036"/>
<evidence type="ECO:0000259" key="5">
    <source>
        <dbReference type="PROSITE" id="PS50893"/>
    </source>
</evidence>
<comment type="similarity">
    <text evidence="1">Belongs to the ABC transporter superfamily.</text>
</comment>
<sequence>MSQRLQQRPEQSDEPLLRVENLKKHFPVNSGFISSVRWNSDGGFPLELDDKSVRAVDGVSFDLYPGETLGVVGESGCGKSTLARTLLGLTEPTDGAVEFRGTRTTTFDSDAKREFRRNAQMVFQDPQSSLNPRRKVGNIIADPLEAAGGDERKRRERVRELLGQVGLKAEHYGRYPHEFSGGQRQRINLARALSINPDLVIADEPVSGLDMSVQAQILSLMQDLQDEYGLTYLFITHDLSVIRNVADRVAVMYLGDFVETGPVDRLFTEPHHPYTRALLDSVPNPDPDTRGVESKLVGDVPSPSDPPSGCKFHTRCPSLIVPDPFSREEYREYVELRSDVRDETLQTDTDPASVRAHYFEGNLPAAVEETVEQAVSHAADGNWNEAQSALSEYLSPCEAHVPQLESVDNGQLSACHIDSDDREAFSW</sequence>
<keyword evidence="3" id="KW-0547">Nucleotide-binding</keyword>
<dbReference type="GO" id="GO:0055085">
    <property type="term" value="P:transmembrane transport"/>
    <property type="evidence" value="ECO:0007669"/>
    <property type="project" value="UniProtKB-ARBA"/>
</dbReference>
<dbReference type="InterPro" id="IPR003439">
    <property type="entry name" value="ABC_transporter-like_ATP-bd"/>
</dbReference>
<evidence type="ECO:0000256" key="1">
    <source>
        <dbReference type="ARBA" id="ARBA00005417"/>
    </source>
</evidence>
<dbReference type="SUPFAM" id="SSF52540">
    <property type="entry name" value="P-loop containing nucleoside triphosphate hydrolases"/>
    <property type="match status" value="1"/>
</dbReference>
<evidence type="ECO:0000256" key="3">
    <source>
        <dbReference type="ARBA" id="ARBA00022741"/>
    </source>
</evidence>
<dbReference type="InterPro" id="IPR027417">
    <property type="entry name" value="P-loop_NTPase"/>
</dbReference>
<dbReference type="InterPro" id="IPR003593">
    <property type="entry name" value="AAA+_ATPase"/>
</dbReference>
<dbReference type="RefSeq" id="WP_227776231.1">
    <property type="nucleotide sequence ID" value="NZ_BAABKX010000001.1"/>
</dbReference>
<name>A0AAV3UEJ7_9EURY</name>
<dbReference type="Proteomes" id="UP001501729">
    <property type="component" value="Unassembled WGS sequence"/>
</dbReference>
<dbReference type="PANTHER" id="PTHR43776:SF7">
    <property type="entry name" value="D,D-DIPEPTIDE TRANSPORT ATP-BINDING PROTEIN DDPF-RELATED"/>
    <property type="match status" value="1"/>
</dbReference>
<protein>
    <submittedName>
        <fullName evidence="6">ATP-binding cassette domain-containing protein</fullName>
    </submittedName>
</protein>
<evidence type="ECO:0000256" key="2">
    <source>
        <dbReference type="ARBA" id="ARBA00022448"/>
    </source>
</evidence>
<comment type="caution">
    <text evidence="6">The sequence shown here is derived from an EMBL/GenBank/DDBJ whole genome shotgun (WGS) entry which is preliminary data.</text>
</comment>
<dbReference type="GO" id="GO:0016887">
    <property type="term" value="F:ATP hydrolysis activity"/>
    <property type="evidence" value="ECO:0007669"/>
    <property type="project" value="InterPro"/>
</dbReference>
<dbReference type="Pfam" id="PF08352">
    <property type="entry name" value="oligo_HPY"/>
    <property type="match status" value="1"/>
</dbReference>
<dbReference type="PROSITE" id="PS00211">
    <property type="entry name" value="ABC_TRANSPORTER_1"/>
    <property type="match status" value="1"/>
</dbReference>
<keyword evidence="4 6" id="KW-0067">ATP-binding</keyword>
<evidence type="ECO:0000313" key="6">
    <source>
        <dbReference type="EMBL" id="GAA5045919.1"/>
    </source>
</evidence>
<dbReference type="InterPro" id="IPR013563">
    <property type="entry name" value="Oligopep_ABC_C"/>
</dbReference>
<dbReference type="SMART" id="SM00382">
    <property type="entry name" value="AAA"/>
    <property type="match status" value="1"/>
</dbReference>
<keyword evidence="7" id="KW-1185">Reference proteome</keyword>
<dbReference type="FunFam" id="3.40.50.300:FF:000016">
    <property type="entry name" value="Oligopeptide ABC transporter ATP-binding component"/>
    <property type="match status" value="1"/>
</dbReference>
<dbReference type="PANTHER" id="PTHR43776">
    <property type="entry name" value="TRANSPORT ATP-BINDING PROTEIN"/>
    <property type="match status" value="1"/>
</dbReference>
<evidence type="ECO:0000313" key="7">
    <source>
        <dbReference type="Proteomes" id="UP001501729"/>
    </source>
</evidence>
<accession>A0AAV3UEJ7</accession>
<dbReference type="CDD" id="cd03257">
    <property type="entry name" value="ABC_NikE_OppD_transporters"/>
    <property type="match status" value="1"/>
</dbReference>
<dbReference type="Pfam" id="PF00005">
    <property type="entry name" value="ABC_tran"/>
    <property type="match status" value="1"/>
</dbReference>
<dbReference type="NCBIfam" id="TIGR01727">
    <property type="entry name" value="oligo_HPY"/>
    <property type="match status" value="1"/>
</dbReference>
<reference evidence="6 7" key="1">
    <citation type="journal article" date="2019" name="Int. J. Syst. Evol. Microbiol.">
        <title>The Global Catalogue of Microorganisms (GCM) 10K type strain sequencing project: providing services to taxonomists for standard genome sequencing and annotation.</title>
        <authorList>
            <consortium name="The Broad Institute Genomics Platform"/>
            <consortium name="The Broad Institute Genome Sequencing Center for Infectious Disease"/>
            <person name="Wu L."/>
            <person name="Ma J."/>
        </authorList>
    </citation>
    <scope>NUCLEOTIDE SEQUENCE [LARGE SCALE GENOMIC DNA]</scope>
    <source>
        <strain evidence="6 7">JCM 17504</strain>
    </source>
</reference>
<dbReference type="PROSITE" id="PS50893">
    <property type="entry name" value="ABC_TRANSPORTER_2"/>
    <property type="match status" value="1"/>
</dbReference>
<dbReference type="EMBL" id="BAABKX010000001">
    <property type="protein sequence ID" value="GAA5045919.1"/>
    <property type="molecule type" value="Genomic_DNA"/>
</dbReference>
<dbReference type="GO" id="GO:0015833">
    <property type="term" value="P:peptide transport"/>
    <property type="evidence" value="ECO:0007669"/>
    <property type="project" value="InterPro"/>
</dbReference>
<organism evidence="6 7">
    <name type="scientific">Haladaptatus pallidirubidus</name>
    <dbReference type="NCBI Taxonomy" id="1008152"/>
    <lineage>
        <taxon>Archaea</taxon>
        <taxon>Methanobacteriati</taxon>
        <taxon>Methanobacteriota</taxon>
        <taxon>Stenosarchaea group</taxon>
        <taxon>Halobacteria</taxon>
        <taxon>Halobacteriales</taxon>
        <taxon>Haladaptataceae</taxon>
        <taxon>Haladaptatus</taxon>
    </lineage>
</organism>
<feature type="domain" description="ABC transporter" evidence="5">
    <location>
        <begin position="17"/>
        <end position="279"/>
    </location>
</feature>
<dbReference type="GO" id="GO:0005524">
    <property type="term" value="F:ATP binding"/>
    <property type="evidence" value="ECO:0007669"/>
    <property type="project" value="UniProtKB-KW"/>
</dbReference>
<dbReference type="InterPro" id="IPR017871">
    <property type="entry name" value="ABC_transporter-like_CS"/>
</dbReference>
<keyword evidence="2" id="KW-0813">Transport</keyword>
<dbReference type="AlphaFoldDB" id="A0AAV3UEJ7"/>
<dbReference type="Gene3D" id="3.40.50.300">
    <property type="entry name" value="P-loop containing nucleotide triphosphate hydrolases"/>
    <property type="match status" value="1"/>
</dbReference>